<feature type="domain" description="UPF0033" evidence="2">
    <location>
        <begin position="15"/>
        <end position="83"/>
    </location>
</feature>
<evidence type="ECO:0000259" key="2">
    <source>
        <dbReference type="Pfam" id="PF01206"/>
    </source>
</evidence>
<dbReference type="EMBL" id="LO017727">
    <property type="protein sequence ID" value="CRH06631.1"/>
    <property type="molecule type" value="Genomic_DNA"/>
</dbReference>
<dbReference type="SUPFAM" id="SSF64307">
    <property type="entry name" value="SirA-like"/>
    <property type="match status" value="1"/>
</dbReference>
<reference evidence="3" key="1">
    <citation type="submission" date="2015-04" db="EMBL/GenBank/DDBJ databases">
        <authorList>
            <person name="Syromyatnikov M.Y."/>
            <person name="Popov V.N."/>
        </authorList>
    </citation>
    <scope>NUCLEOTIDE SEQUENCE</scope>
    <source>
        <strain evidence="3">MO-1</strain>
    </source>
</reference>
<protein>
    <recommendedName>
        <fullName evidence="2">UPF0033 domain-containing protein</fullName>
    </recommendedName>
</protein>
<name>A0A1S7LL96_MAGMO</name>
<dbReference type="Pfam" id="PF01206">
    <property type="entry name" value="TusA"/>
    <property type="match status" value="1"/>
</dbReference>
<comment type="similarity">
    <text evidence="1">Belongs to the sulfur carrier protein TusA family.</text>
</comment>
<evidence type="ECO:0000313" key="3">
    <source>
        <dbReference type="EMBL" id="CRH06631.1"/>
    </source>
</evidence>
<dbReference type="CDD" id="cd00291">
    <property type="entry name" value="SirA_YedF_YeeD"/>
    <property type="match status" value="1"/>
</dbReference>
<gene>
    <name evidence="3" type="ORF">MAGMO_2474</name>
</gene>
<dbReference type="PANTHER" id="PTHR33279:SF6">
    <property type="entry name" value="SULFUR CARRIER PROTEIN YEDF-RELATED"/>
    <property type="match status" value="1"/>
</dbReference>
<dbReference type="Gene3D" id="3.30.110.40">
    <property type="entry name" value="TusA-like domain"/>
    <property type="match status" value="1"/>
</dbReference>
<dbReference type="InterPro" id="IPR036868">
    <property type="entry name" value="TusA-like_sf"/>
</dbReference>
<accession>A0A1S7LL96</accession>
<organism evidence="3">
    <name type="scientific">Magnetococcus massalia (strain MO-1)</name>
    <dbReference type="NCBI Taxonomy" id="451514"/>
    <lineage>
        <taxon>Bacteria</taxon>
        <taxon>Pseudomonadati</taxon>
        <taxon>Pseudomonadota</taxon>
        <taxon>Magnetococcia</taxon>
        <taxon>Magnetococcales</taxon>
        <taxon>Magnetococcaceae</taxon>
        <taxon>Magnetococcus</taxon>
    </lineage>
</organism>
<dbReference type="AlphaFoldDB" id="A0A1S7LL96"/>
<evidence type="ECO:0000256" key="1">
    <source>
        <dbReference type="ARBA" id="ARBA00008984"/>
    </source>
</evidence>
<proteinExistence type="inferred from homology"/>
<dbReference type="InterPro" id="IPR001455">
    <property type="entry name" value="TusA-like"/>
</dbReference>
<dbReference type="PANTHER" id="PTHR33279">
    <property type="entry name" value="SULFUR CARRIER PROTEIN YEDF-RELATED"/>
    <property type="match status" value="1"/>
</dbReference>
<sequence length="84" mass="9224">MTTQFALDHITPDHSVDASNLLCPMPILKAESAMMEVKRGGVLEVRATDRGITKDLPAWSDVNGHQFLGFKEEGNLFIGLVRKG</sequence>